<reference evidence="1 2" key="1">
    <citation type="submission" date="2020-03" db="EMBL/GenBank/DDBJ databases">
        <title>WGS of actinomycetes isolated from Thailand.</title>
        <authorList>
            <person name="Thawai C."/>
        </authorList>
    </citation>
    <scope>NUCLEOTIDE SEQUENCE [LARGE SCALE GENOMIC DNA]</scope>
    <source>
        <strain evidence="1 2">NBRC 13905</strain>
    </source>
</reference>
<gene>
    <name evidence="1" type="ORF">HCJ95_24570</name>
</gene>
<dbReference type="Proteomes" id="UP000635996">
    <property type="component" value="Unassembled WGS sequence"/>
</dbReference>
<proteinExistence type="predicted"/>
<name>A0ABX0Z1W1_STRTL</name>
<dbReference type="EMBL" id="JAATEL010000040">
    <property type="protein sequence ID" value="NJP17361.1"/>
    <property type="molecule type" value="Genomic_DNA"/>
</dbReference>
<evidence type="ECO:0000313" key="2">
    <source>
        <dbReference type="Proteomes" id="UP000635996"/>
    </source>
</evidence>
<sequence length="61" mass="5770">MAGHSSTRSATVTSGLAATVLAIPATLTTASPVQGVRGGITGLAEECPGITGITSADGTSV</sequence>
<keyword evidence="2" id="KW-1185">Reference proteome</keyword>
<protein>
    <submittedName>
        <fullName evidence="1">Uncharacterized protein</fullName>
    </submittedName>
</protein>
<accession>A0ABX0Z1W1</accession>
<organism evidence="1 2">
    <name type="scientific">Streptomyces thermoviolaceus subsp. thermoviolaceus</name>
    <dbReference type="NCBI Taxonomy" id="66860"/>
    <lineage>
        <taxon>Bacteria</taxon>
        <taxon>Bacillati</taxon>
        <taxon>Actinomycetota</taxon>
        <taxon>Actinomycetes</taxon>
        <taxon>Kitasatosporales</taxon>
        <taxon>Streptomycetaceae</taxon>
        <taxon>Streptomyces</taxon>
    </lineage>
</organism>
<evidence type="ECO:0000313" key="1">
    <source>
        <dbReference type="EMBL" id="NJP17361.1"/>
    </source>
</evidence>
<comment type="caution">
    <text evidence="1">The sequence shown here is derived from an EMBL/GenBank/DDBJ whole genome shotgun (WGS) entry which is preliminary data.</text>
</comment>
<dbReference type="RefSeq" id="WP_125497312.1">
    <property type="nucleotide sequence ID" value="NZ_BMVZ01000001.1"/>
</dbReference>